<proteinExistence type="predicted"/>
<dbReference type="CDD" id="cd17910">
    <property type="entry name" value="CheC_ClassII"/>
    <property type="match status" value="1"/>
</dbReference>
<evidence type="ECO:0000313" key="3">
    <source>
        <dbReference type="Proteomes" id="UP000318349"/>
    </source>
</evidence>
<dbReference type="PANTHER" id="PTHR43484:SF1">
    <property type="entry name" value="FLAGELLAR MOTOR SWITCH PROTEIN FLIN"/>
    <property type="match status" value="1"/>
</dbReference>
<organism evidence="2 3">
    <name type="scientific">Denitromonas halophila</name>
    <dbReference type="NCBI Taxonomy" id="1629404"/>
    <lineage>
        <taxon>Bacteria</taxon>
        <taxon>Pseudomonadati</taxon>
        <taxon>Pseudomonadota</taxon>
        <taxon>Betaproteobacteria</taxon>
        <taxon>Rhodocyclales</taxon>
        <taxon>Zoogloeaceae</taxon>
        <taxon>Denitromonas</taxon>
    </lineage>
</organism>
<name>A0A557RQ04_9RHOO</name>
<dbReference type="SUPFAM" id="SSF103039">
    <property type="entry name" value="CheC-like"/>
    <property type="match status" value="1"/>
</dbReference>
<keyword evidence="1" id="KW-0145">Chemotaxis</keyword>
<comment type="caution">
    <text evidence="2">The sequence shown here is derived from an EMBL/GenBank/DDBJ whole genome shotgun (WGS) entry which is preliminary data.</text>
</comment>
<evidence type="ECO:0000313" key="2">
    <source>
        <dbReference type="EMBL" id="TVO79245.1"/>
    </source>
</evidence>
<dbReference type="AlphaFoldDB" id="A0A557RQ04"/>
<dbReference type="InterPro" id="IPR028976">
    <property type="entry name" value="CheC-like_sf"/>
</dbReference>
<dbReference type="EMBL" id="VMNI01000003">
    <property type="protein sequence ID" value="TVO79245.1"/>
    <property type="molecule type" value="Genomic_DNA"/>
</dbReference>
<evidence type="ECO:0008006" key="4">
    <source>
        <dbReference type="Google" id="ProtNLM"/>
    </source>
</evidence>
<dbReference type="GO" id="GO:0006935">
    <property type="term" value="P:chemotaxis"/>
    <property type="evidence" value="ECO:0007669"/>
    <property type="project" value="UniProtKB-KW"/>
</dbReference>
<evidence type="ECO:0000256" key="1">
    <source>
        <dbReference type="ARBA" id="ARBA00022500"/>
    </source>
</evidence>
<reference evidence="2 3" key="1">
    <citation type="submission" date="2019-07" db="EMBL/GenBank/DDBJ databases">
        <title>The pathways for chlorine oxyanion respiration interact through the shared metabolite chlorate.</title>
        <authorList>
            <person name="Barnum T.P."/>
            <person name="Cheng Y."/>
            <person name="Hill K.A."/>
            <person name="Lucas L.N."/>
            <person name="Carlson H.K."/>
            <person name="Coates J.D."/>
        </authorList>
    </citation>
    <scope>NUCLEOTIDE SEQUENCE [LARGE SCALE GENOMIC DNA]</scope>
    <source>
        <strain evidence="2 3">SFB-1</strain>
    </source>
</reference>
<dbReference type="PANTHER" id="PTHR43484">
    <property type="match status" value="1"/>
</dbReference>
<dbReference type="Gene3D" id="3.40.1550.10">
    <property type="entry name" value="CheC-like"/>
    <property type="match status" value="1"/>
</dbReference>
<sequence length="203" mass="21851">MSTALFSEDQRDALQELTNIGMGQAGASVAAVLGEFVMLSVPRILVLKPNLIPPALARIVGSEKVTAVRQGFHGDLRGEAVVVYGVSHCRELADLMGYDDVIDEATEQELLLDVSNVLVGACLGGLAEQLNAEMGFSAPSLMATEAEVSSLLDVERMDSPCALFVEVNFSLEKRSFSCHLVMLLPEDQILVLRDAIDRFLASL</sequence>
<accession>A0A557RQ04</accession>
<protein>
    <recommendedName>
        <fullName evidence="4">Chemotaxis protein CheC</fullName>
    </recommendedName>
</protein>
<gene>
    <name evidence="2" type="ORF">FHP89_03410</name>
</gene>
<dbReference type="InterPro" id="IPR051469">
    <property type="entry name" value="FliN/MopA/SpaO"/>
</dbReference>
<dbReference type="Proteomes" id="UP000318349">
    <property type="component" value="Unassembled WGS sequence"/>
</dbReference>